<accession>A0AAJ0I7A3</accession>
<reference evidence="5 6" key="1">
    <citation type="journal article" date="2023" name="Mol. Phylogenet. Evol.">
        <title>Genome-scale phylogeny and comparative genomics of the fungal order Sordariales.</title>
        <authorList>
            <person name="Hensen N."/>
            <person name="Bonometti L."/>
            <person name="Westerberg I."/>
            <person name="Brannstrom I.O."/>
            <person name="Guillou S."/>
            <person name="Cros-Aarteil S."/>
            <person name="Calhoun S."/>
            <person name="Haridas S."/>
            <person name="Kuo A."/>
            <person name="Mondo S."/>
            <person name="Pangilinan J."/>
            <person name="Riley R."/>
            <person name="LaButti K."/>
            <person name="Andreopoulos B."/>
            <person name="Lipzen A."/>
            <person name="Chen C."/>
            <person name="Yan M."/>
            <person name="Daum C."/>
            <person name="Ng V."/>
            <person name="Clum A."/>
            <person name="Steindorff A."/>
            <person name="Ohm R.A."/>
            <person name="Martin F."/>
            <person name="Silar P."/>
            <person name="Natvig D.O."/>
            <person name="Lalanne C."/>
            <person name="Gautier V."/>
            <person name="Ament-Velasquez S.L."/>
            <person name="Kruys A."/>
            <person name="Hutchinson M.I."/>
            <person name="Powell A.J."/>
            <person name="Barry K."/>
            <person name="Miller A.N."/>
            <person name="Grigoriev I.V."/>
            <person name="Debuchy R."/>
            <person name="Gladieux P."/>
            <person name="Hiltunen Thoren M."/>
            <person name="Johannesson H."/>
        </authorList>
    </citation>
    <scope>NUCLEOTIDE SEQUENCE [LARGE SCALE GENOMIC DNA]</scope>
    <source>
        <strain evidence="5 6">FGSC 10403</strain>
    </source>
</reference>
<gene>
    <name evidence="5" type="ORF">B0T23DRAFT_316436</name>
</gene>
<evidence type="ECO:0008006" key="7">
    <source>
        <dbReference type="Google" id="ProtNLM"/>
    </source>
</evidence>
<dbReference type="Proteomes" id="UP001285908">
    <property type="component" value="Unassembled WGS sequence"/>
</dbReference>
<evidence type="ECO:0000256" key="2">
    <source>
        <dbReference type="SAM" id="MobiDB-lite"/>
    </source>
</evidence>
<name>A0AAJ0I7A3_9PEZI</name>
<organism evidence="5 6">
    <name type="scientific">Neurospora hispaniola</name>
    <dbReference type="NCBI Taxonomy" id="588809"/>
    <lineage>
        <taxon>Eukaryota</taxon>
        <taxon>Fungi</taxon>
        <taxon>Dikarya</taxon>
        <taxon>Ascomycota</taxon>
        <taxon>Pezizomycotina</taxon>
        <taxon>Sordariomycetes</taxon>
        <taxon>Sordariomycetidae</taxon>
        <taxon>Sordariales</taxon>
        <taxon>Sordariaceae</taxon>
        <taxon>Neurospora</taxon>
    </lineage>
</organism>
<keyword evidence="1" id="KW-0539">Nucleus</keyword>
<proteinExistence type="predicted"/>
<evidence type="ECO:0000259" key="4">
    <source>
        <dbReference type="PROSITE" id="PS51186"/>
    </source>
</evidence>
<feature type="domain" description="Zn(2)-C6 fungal-type" evidence="3">
    <location>
        <begin position="11"/>
        <end position="41"/>
    </location>
</feature>
<dbReference type="Pfam" id="PF00172">
    <property type="entry name" value="Zn_clus"/>
    <property type="match status" value="1"/>
</dbReference>
<dbReference type="GO" id="GO:0016747">
    <property type="term" value="F:acyltransferase activity, transferring groups other than amino-acyl groups"/>
    <property type="evidence" value="ECO:0007669"/>
    <property type="project" value="InterPro"/>
</dbReference>
<protein>
    <recommendedName>
        <fullName evidence="7">Zn(2)-C6 fungal-type domain-containing protein</fullName>
    </recommendedName>
</protein>
<dbReference type="GO" id="GO:0001228">
    <property type="term" value="F:DNA-binding transcription activator activity, RNA polymerase II-specific"/>
    <property type="evidence" value="ECO:0007669"/>
    <property type="project" value="TreeGrafter"/>
</dbReference>
<feature type="region of interest" description="Disordered" evidence="2">
    <location>
        <begin position="419"/>
        <end position="449"/>
    </location>
</feature>
<comment type="caution">
    <text evidence="5">The sequence shown here is derived from an EMBL/GenBank/DDBJ whole genome shotgun (WGS) entry which is preliminary data.</text>
</comment>
<dbReference type="InterPro" id="IPR001138">
    <property type="entry name" value="Zn2Cys6_DnaBD"/>
</dbReference>
<dbReference type="EMBL" id="JAULSX010000004">
    <property type="protein sequence ID" value="KAK3492277.1"/>
    <property type="molecule type" value="Genomic_DNA"/>
</dbReference>
<feature type="domain" description="N-acetyltransferase" evidence="4">
    <location>
        <begin position="532"/>
        <end position="688"/>
    </location>
</feature>
<dbReference type="PANTHER" id="PTHR47784:SF4">
    <property type="entry name" value="ZN(II)2CYS6 TRANSCRIPTION FACTOR (EUROFUNG)"/>
    <property type="match status" value="1"/>
</dbReference>
<dbReference type="InterPro" id="IPR016181">
    <property type="entry name" value="Acyl_CoA_acyltransferase"/>
</dbReference>
<dbReference type="GeneID" id="87872553"/>
<dbReference type="CDD" id="cd00067">
    <property type="entry name" value="GAL4"/>
    <property type="match status" value="1"/>
</dbReference>
<dbReference type="PROSITE" id="PS00463">
    <property type="entry name" value="ZN2_CY6_FUNGAL_1"/>
    <property type="match status" value="1"/>
</dbReference>
<dbReference type="PROSITE" id="PS51186">
    <property type="entry name" value="GNAT"/>
    <property type="match status" value="1"/>
</dbReference>
<dbReference type="SMART" id="SM00066">
    <property type="entry name" value="GAL4"/>
    <property type="match status" value="1"/>
</dbReference>
<dbReference type="PANTHER" id="PTHR47784">
    <property type="entry name" value="STEROL UPTAKE CONTROL PROTEIN 2"/>
    <property type="match status" value="1"/>
</dbReference>
<dbReference type="CDD" id="cd04301">
    <property type="entry name" value="NAT_SF"/>
    <property type="match status" value="1"/>
</dbReference>
<dbReference type="AlphaFoldDB" id="A0AAJ0I7A3"/>
<feature type="compositionally biased region" description="Low complexity" evidence="2">
    <location>
        <begin position="63"/>
        <end position="78"/>
    </location>
</feature>
<evidence type="ECO:0000313" key="5">
    <source>
        <dbReference type="EMBL" id="KAK3492277.1"/>
    </source>
</evidence>
<dbReference type="Gene3D" id="4.10.240.10">
    <property type="entry name" value="Zn(2)-C6 fungal-type DNA-binding domain"/>
    <property type="match status" value="1"/>
</dbReference>
<feature type="compositionally biased region" description="Low complexity" evidence="2">
    <location>
        <begin position="437"/>
        <end position="448"/>
    </location>
</feature>
<keyword evidence="6" id="KW-1185">Reference proteome</keyword>
<dbReference type="SUPFAM" id="SSF55729">
    <property type="entry name" value="Acyl-CoA N-acyltransferases (Nat)"/>
    <property type="match status" value="1"/>
</dbReference>
<dbReference type="InterPro" id="IPR000182">
    <property type="entry name" value="GNAT_dom"/>
</dbReference>
<dbReference type="GO" id="GO:0008270">
    <property type="term" value="F:zinc ion binding"/>
    <property type="evidence" value="ECO:0007669"/>
    <property type="project" value="InterPro"/>
</dbReference>
<dbReference type="InterPro" id="IPR036864">
    <property type="entry name" value="Zn2-C6_fun-type_DNA-bd_sf"/>
</dbReference>
<evidence type="ECO:0000259" key="3">
    <source>
        <dbReference type="PROSITE" id="PS50048"/>
    </source>
</evidence>
<dbReference type="InterPro" id="IPR053157">
    <property type="entry name" value="Sterol_Uptake_Regulator"/>
</dbReference>
<sequence>MRRSHRKSRKGCLECKRRHIKCDETRPRCINCQTVERECSYPILPGTDTGSDELSRSPADHLSVAATPPSSGAGSASASVASFSGGYGGSASTMPMPDVTPFPVPTGYQDSEPSSPNVNMVHMELLYHFTTDVFFTFAPSGDTTRSFTMNHAFGEPYLMYQILALSARHLSVLRPHREAFYHHHAIQLQTHALTLFNSIDMAHFDAFIEKRVPLFLFSSILGVHALCDTLSYRDAEFPATLTRFVGYLHLHRGILGVLEGHMEEMRQSELKPIIEAGIRLYDTRGSGPECDEILRRLESRFSQDDDHAKEKLHGLRQAVHRVQFIFDATSSPTAKVQMMLAWGNMLTKPVMGMLEEAKPEVLAVLAYYFVCLHLCRKAWIAGDSGRFLLDSLARYMASLGPEWSEWIETPCRLLNEADEREARAGSDESGIGSQEHQPQQQQQYPQYQHSSTRITTITMPARSKFTISHPSEASASLEAARIAQIHLLAMQINPLLHAQFPTRKSQDALECFLARDTQQKIGPLQTRAHRDEGIWVARLEGEDEIAGFIRWEYPPPNVDRGKGKSDEDKKKKLEEGEIKYLAGCRREYLEEYARLASEAKERSGFMKIRCWHLTFVCIDPKYQGRGAGSLLTRRLLELVDDTQEEHGPLPVYLESTMEAVPMYERLGFKAVDGFEMEIPALGMMSGEDEGKAEGEKTTYREVCMCASTAEGAVSVNQPARLKSLSRDYSTYRVKTVFSCNCASLQVPACSSEFSFIAFLPV</sequence>
<dbReference type="SUPFAM" id="SSF57701">
    <property type="entry name" value="Zn2/Cys6 DNA-binding domain"/>
    <property type="match status" value="1"/>
</dbReference>
<feature type="region of interest" description="Disordered" evidence="2">
    <location>
        <begin position="49"/>
        <end position="78"/>
    </location>
</feature>
<dbReference type="PROSITE" id="PS50048">
    <property type="entry name" value="ZN2_CY6_FUNGAL_2"/>
    <property type="match status" value="1"/>
</dbReference>
<dbReference type="RefSeq" id="XP_062692735.1">
    <property type="nucleotide sequence ID" value="XM_062834931.1"/>
</dbReference>
<dbReference type="Gene3D" id="3.40.630.30">
    <property type="match status" value="1"/>
</dbReference>
<evidence type="ECO:0000256" key="1">
    <source>
        <dbReference type="ARBA" id="ARBA00023242"/>
    </source>
</evidence>
<dbReference type="Pfam" id="PF13673">
    <property type="entry name" value="Acetyltransf_10"/>
    <property type="match status" value="1"/>
</dbReference>
<evidence type="ECO:0000313" key="6">
    <source>
        <dbReference type="Proteomes" id="UP001285908"/>
    </source>
</evidence>